<feature type="region of interest" description="Disordered" evidence="1">
    <location>
        <begin position="32"/>
        <end position="65"/>
    </location>
</feature>
<dbReference type="GeneID" id="19210839"/>
<gene>
    <name evidence="2" type="ORF">CONPUDRAFT_84779</name>
</gene>
<evidence type="ECO:0000313" key="3">
    <source>
        <dbReference type="Proteomes" id="UP000053558"/>
    </source>
</evidence>
<dbReference type="Proteomes" id="UP000053558">
    <property type="component" value="Unassembled WGS sequence"/>
</dbReference>
<dbReference type="RefSeq" id="XP_007773272.1">
    <property type="nucleotide sequence ID" value="XM_007775082.1"/>
</dbReference>
<protein>
    <submittedName>
        <fullName evidence="2">Uncharacterized protein</fullName>
    </submittedName>
</protein>
<organism evidence="2 3">
    <name type="scientific">Coniophora puteana (strain RWD-64-598)</name>
    <name type="common">Brown rot fungus</name>
    <dbReference type="NCBI Taxonomy" id="741705"/>
    <lineage>
        <taxon>Eukaryota</taxon>
        <taxon>Fungi</taxon>
        <taxon>Dikarya</taxon>
        <taxon>Basidiomycota</taxon>
        <taxon>Agaricomycotina</taxon>
        <taxon>Agaricomycetes</taxon>
        <taxon>Agaricomycetidae</taxon>
        <taxon>Boletales</taxon>
        <taxon>Coniophorineae</taxon>
        <taxon>Coniophoraceae</taxon>
        <taxon>Coniophora</taxon>
    </lineage>
</organism>
<keyword evidence="3" id="KW-1185">Reference proteome</keyword>
<evidence type="ECO:0000256" key="1">
    <source>
        <dbReference type="SAM" id="MobiDB-lite"/>
    </source>
</evidence>
<comment type="caution">
    <text evidence="2">The sequence shown here is derived from an EMBL/GenBank/DDBJ whole genome shotgun (WGS) entry which is preliminary data.</text>
</comment>
<reference evidence="3" key="1">
    <citation type="journal article" date="2012" name="Science">
        <title>The Paleozoic origin of enzymatic lignin decomposition reconstructed from 31 fungal genomes.</title>
        <authorList>
            <person name="Floudas D."/>
            <person name="Binder M."/>
            <person name="Riley R."/>
            <person name="Barry K."/>
            <person name="Blanchette R.A."/>
            <person name="Henrissat B."/>
            <person name="Martinez A.T."/>
            <person name="Otillar R."/>
            <person name="Spatafora J.W."/>
            <person name="Yadav J.S."/>
            <person name="Aerts A."/>
            <person name="Benoit I."/>
            <person name="Boyd A."/>
            <person name="Carlson A."/>
            <person name="Copeland A."/>
            <person name="Coutinho P.M."/>
            <person name="de Vries R.P."/>
            <person name="Ferreira P."/>
            <person name="Findley K."/>
            <person name="Foster B."/>
            <person name="Gaskell J."/>
            <person name="Glotzer D."/>
            <person name="Gorecki P."/>
            <person name="Heitman J."/>
            <person name="Hesse C."/>
            <person name="Hori C."/>
            <person name="Igarashi K."/>
            <person name="Jurgens J.A."/>
            <person name="Kallen N."/>
            <person name="Kersten P."/>
            <person name="Kohler A."/>
            <person name="Kuees U."/>
            <person name="Kumar T.K.A."/>
            <person name="Kuo A."/>
            <person name="LaButti K."/>
            <person name="Larrondo L.F."/>
            <person name="Lindquist E."/>
            <person name="Ling A."/>
            <person name="Lombard V."/>
            <person name="Lucas S."/>
            <person name="Lundell T."/>
            <person name="Martin R."/>
            <person name="McLaughlin D.J."/>
            <person name="Morgenstern I."/>
            <person name="Morin E."/>
            <person name="Murat C."/>
            <person name="Nagy L.G."/>
            <person name="Nolan M."/>
            <person name="Ohm R.A."/>
            <person name="Patyshakuliyeva A."/>
            <person name="Rokas A."/>
            <person name="Ruiz-Duenas F.J."/>
            <person name="Sabat G."/>
            <person name="Salamov A."/>
            <person name="Samejima M."/>
            <person name="Schmutz J."/>
            <person name="Slot J.C."/>
            <person name="St John F."/>
            <person name="Stenlid J."/>
            <person name="Sun H."/>
            <person name="Sun S."/>
            <person name="Syed K."/>
            <person name="Tsang A."/>
            <person name="Wiebenga A."/>
            <person name="Young D."/>
            <person name="Pisabarro A."/>
            <person name="Eastwood D.C."/>
            <person name="Martin F."/>
            <person name="Cullen D."/>
            <person name="Grigoriev I.V."/>
            <person name="Hibbett D.S."/>
        </authorList>
    </citation>
    <scope>NUCLEOTIDE SEQUENCE [LARGE SCALE GENOMIC DNA]</scope>
    <source>
        <strain evidence="3">RWD-64-598 SS2</strain>
    </source>
</reference>
<feature type="compositionally biased region" description="Polar residues" evidence="1">
    <location>
        <begin position="56"/>
        <end position="65"/>
    </location>
</feature>
<accession>A0A5M3MD75</accession>
<dbReference type="AlphaFoldDB" id="A0A5M3MD75"/>
<name>A0A5M3MD75_CONPW</name>
<proteinExistence type="predicted"/>
<dbReference type="KEGG" id="cput:CONPUDRAFT_84779"/>
<dbReference type="EMBL" id="JH711585">
    <property type="protein sequence ID" value="EIW76967.1"/>
    <property type="molecule type" value="Genomic_DNA"/>
</dbReference>
<sequence>MHHRSRISCRSGLSSSLKFTWCGSELQSSSGGAVAIHGDSGEPGSGGGSLPWSWGTQATGEGTDA</sequence>
<evidence type="ECO:0000313" key="2">
    <source>
        <dbReference type="EMBL" id="EIW76967.1"/>
    </source>
</evidence>